<gene>
    <name evidence="2" type="ORF">KN1_28330</name>
</gene>
<dbReference type="Gene3D" id="3.40.50.1000">
    <property type="entry name" value="HAD superfamily/HAD-like"/>
    <property type="match status" value="1"/>
</dbReference>
<protein>
    <submittedName>
        <fullName evidence="2">2-haloalkanoic acid dehalogenase</fullName>
    </submittedName>
</protein>
<dbReference type="RefSeq" id="WP_221288343.1">
    <property type="nucleotide sequence ID" value="NZ_AP024597.1"/>
</dbReference>
<dbReference type="PANTHER" id="PTHR46191:SF2">
    <property type="entry name" value="HALOACID DEHALOGENASE-LIKE HYDROLASE DOMAIN-CONTAINING PROTEIN 3"/>
    <property type="match status" value="1"/>
</dbReference>
<dbReference type="PANTHER" id="PTHR46191">
    <property type="match status" value="1"/>
</dbReference>
<dbReference type="GeneID" id="66164549"/>
<dbReference type="PRINTS" id="PR00413">
    <property type="entry name" value="HADHALOGNASE"/>
</dbReference>
<dbReference type="InterPro" id="IPR006439">
    <property type="entry name" value="HAD-SF_hydro_IA"/>
</dbReference>
<comment type="similarity">
    <text evidence="1">Belongs to the HAD-like hydrolase superfamily.</text>
</comment>
<dbReference type="Gene3D" id="1.10.150.660">
    <property type="match status" value="1"/>
</dbReference>
<proteinExistence type="inferred from homology"/>
<dbReference type="Proteomes" id="UP000825123">
    <property type="component" value="Chromosome"/>
</dbReference>
<reference evidence="2 3" key="1">
    <citation type="submission" date="2021-04" db="EMBL/GenBank/DDBJ databases">
        <title>Complete genome sequence of Stygiolobus sp. KN-1.</title>
        <authorList>
            <person name="Nakamura K."/>
            <person name="Sakai H."/>
            <person name="Kurosawa N."/>
        </authorList>
    </citation>
    <scope>NUCLEOTIDE SEQUENCE [LARGE SCALE GENOMIC DNA]</scope>
    <source>
        <strain evidence="2 3">KN-1</strain>
    </source>
</reference>
<evidence type="ECO:0000313" key="2">
    <source>
        <dbReference type="EMBL" id="BCU71536.1"/>
    </source>
</evidence>
<dbReference type="SFLD" id="SFLDG01129">
    <property type="entry name" value="C1.5:_HAD__Beta-PGM__Phosphata"/>
    <property type="match status" value="1"/>
</dbReference>
<organism evidence="2 3">
    <name type="scientific">Stygiolobus caldivivus</name>
    <dbReference type="NCBI Taxonomy" id="2824673"/>
    <lineage>
        <taxon>Archaea</taxon>
        <taxon>Thermoproteota</taxon>
        <taxon>Thermoprotei</taxon>
        <taxon>Sulfolobales</taxon>
        <taxon>Sulfolobaceae</taxon>
        <taxon>Stygiolobus</taxon>
    </lineage>
</organism>
<dbReference type="InterPro" id="IPR036412">
    <property type="entry name" value="HAD-like_sf"/>
</dbReference>
<name>A0A8D5ZKA5_9CREN</name>
<dbReference type="SUPFAM" id="SSF56784">
    <property type="entry name" value="HAD-like"/>
    <property type="match status" value="1"/>
</dbReference>
<keyword evidence="3" id="KW-1185">Reference proteome</keyword>
<dbReference type="AlphaFoldDB" id="A0A8D5ZKA5"/>
<dbReference type="InterPro" id="IPR051828">
    <property type="entry name" value="HAD-like_hydrolase_domain"/>
</dbReference>
<sequence>MKIKTVSLDLGDTLIYNEPWGYQVISDALKDLGYKVSAKELFRASAKIRGSKVKPNPNGNNTPSLEEIFRELGLSLSEDEVRLVEERKKNTEKEVFIYDDVIEFLEAVKSLGLTTVLISNAAINGKGKKYLEDFGLKKYFDRTIFSFEVGRVKPDPEIFKLAIPEGRDKAIHVGDIYEVDVLGALNAGLKGVLLDRRRAYDDIDGRLFSLRDLLDLIESEEAVVK</sequence>
<evidence type="ECO:0000313" key="3">
    <source>
        <dbReference type="Proteomes" id="UP000825123"/>
    </source>
</evidence>
<evidence type="ECO:0000256" key="1">
    <source>
        <dbReference type="ARBA" id="ARBA00007958"/>
    </source>
</evidence>
<dbReference type="InterPro" id="IPR023214">
    <property type="entry name" value="HAD_sf"/>
</dbReference>
<dbReference type="EMBL" id="AP024597">
    <property type="protein sequence ID" value="BCU71536.1"/>
    <property type="molecule type" value="Genomic_DNA"/>
</dbReference>
<dbReference type="SFLD" id="SFLDS00003">
    <property type="entry name" value="Haloacid_Dehalogenase"/>
    <property type="match status" value="1"/>
</dbReference>
<dbReference type="Pfam" id="PF00702">
    <property type="entry name" value="Hydrolase"/>
    <property type="match status" value="1"/>
</dbReference>
<dbReference type="KEGG" id="csty:KN1_28330"/>
<accession>A0A8D5ZKA5</accession>